<dbReference type="InterPro" id="IPR001128">
    <property type="entry name" value="Cyt_P450"/>
</dbReference>
<evidence type="ECO:0000256" key="1">
    <source>
        <dbReference type="ARBA" id="ARBA00010617"/>
    </source>
</evidence>
<dbReference type="Gene3D" id="1.10.630.10">
    <property type="entry name" value="Cytochrome P450"/>
    <property type="match status" value="1"/>
</dbReference>
<keyword evidence="3" id="KW-0560">Oxidoreductase</keyword>
<evidence type="ECO:0000256" key="2">
    <source>
        <dbReference type="ARBA" id="ARBA00022723"/>
    </source>
</evidence>
<name>A0A5J4ZY54_9ASTE</name>
<evidence type="ECO:0000256" key="4">
    <source>
        <dbReference type="ARBA" id="ARBA00023004"/>
    </source>
</evidence>
<dbReference type="GO" id="GO:0020037">
    <property type="term" value="F:heme binding"/>
    <property type="evidence" value="ECO:0007669"/>
    <property type="project" value="InterPro"/>
</dbReference>
<sequence length="287" mass="32162">MSLRLGTQLLIVGSSPTAAVEILKTCDRTLSARYVPHAEPAKSPELNHLSLGWAVECNDAWKSLRTICRNELFSARAIESRACLREGKVMEMVKFLSEMEGEVVKVGEVDFATVFNTLSNVLMSKDFISLEKGSVDGGTEGLIRTYIEVLSAPNLADFYPIFAALDLQGLNKRSKELFRRIFSIWEPIIEERRGLKRGDSSGQKDFLDALINNAFTNDQINHLLLGLFSAGTDTSTSTTEWTMAELMKNPESMEKVRDELTREIKQESPKESHLPKLPYLQACVKKL</sequence>
<dbReference type="GO" id="GO:0005506">
    <property type="term" value="F:iron ion binding"/>
    <property type="evidence" value="ECO:0007669"/>
    <property type="project" value="InterPro"/>
</dbReference>
<dbReference type="EMBL" id="CM018048">
    <property type="protein sequence ID" value="KAA8521981.1"/>
    <property type="molecule type" value="Genomic_DNA"/>
</dbReference>
<dbReference type="InterPro" id="IPR036396">
    <property type="entry name" value="Cyt_P450_sf"/>
</dbReference>
<dbReference type="PRINTS" id="PR00463">
    <property type="entry name" value="EP450I"/>
</dbReference>
<keyword evidence="4" id="KW-0408">Iron</keyword>
<protein>
    <submittedName>
        <fullName evidence="5">Uncharacterized protein</fullName>
    </submittedName>
</protein>
<evidence type="ECO:0000313" key="6">
    <source>
        <dbReference type="Proteomes" id="UP000325577"/>
    </source>
</evidence>
<keyword evidence="2" id="KW-0479">Metal-binding</keyword>
<evidence type="ECO:0000313" key="5">
    <source>
        <dbReference type="EMBL" id="KAA8521981.1"/>
    </source>
</evidence>
<dbReference type="Proteomes" id="UP000325577">
    <property type="component" value="Linkage Group LG5"/>
</dbReference>
<dbReference type="GO" id="GO:0016705">
    <property type="term" value="F:oxidoreductase activity, acting on paired donors, with incorporation or reduction of molecular oxygen"/>
    <property type="evidence" value="ECO:0007669"/>
    <property type="project" value="InterPro"/>
</dbReference>
<accession>A0A5J4ZY54</accession>
<dbReference type="Pfam" id="PF00067">
    <property type="entry name" value="p450"/>
    <property type="match status" value="1"/>
</dbReference>
<dbReference type="SUPFAM" id="SSF48264">
    <property type="entry name" value="Cytochrome P450"/>
    <property type="match status" value="1"/>
</dbReference>
<dbReference type="GO" id="GO:0004497">
    <property type="term" value="F:monooxygenase activity"/>
    <property type="evidence" value="ECO:0007669"/>
    <property type="project" value="InterPro"/>
</dbReference>
<organism evidence="5 6">
    <name type="scientific">Nyssa sinensis</name>
    <dbReference type="NCBI Taxonomy" id="561372"/>
    <lineage>
        <taxon>Eukaryota</taxon>
        <taxon>Viridiplantae</taxon>
        <taxon>Streptophyta</taxon>
        <taxon>Embryophyta</taxon>
        <taxon>Tracheophyta</taxon>
        <taxon>Spermatophyta</taxon>
        <taxon>Magnoliopsida</taxon>
        <taxon>eudicotyledons</taxon>
        <taxon>Gunneridae</taxon>
        <taxon>Pentapetalae</taxon>
        <taxon>asterids</taxon>
        <taxon>Cornales</taxon>
        <taxon>Nyssaceae</taxon>
        <taxon>Nyssa</taxon>
    </lineage>
</organism>
<proteinExistence type="inferred from homology"/>
<dbReference type="PANTHER" id="PTHR47950">
    <property type="entry name" value="CYTOCHROME P450, FAMILY 76, SUBFAMILY C, POLYPEPTIDE 5-RELATED"/>
    <property type="match status" value="1"/>
</dbReference>
<comment type="similarity">
    <text evidence="1">Belongs to the cytochrome P450 family.</text>
</comment>
<reference evidence="5 6" key="1">
    <citation type="submission" date="2019-09" db="EMBL/GenBank/DDBJ databases">
        <title>A chromosome-level genome assembly of the Chinese tupelo Nyssa sinensis.</title>
        <authorList>
            <person name="Yang X."/>
            <person name="Kang M."/>
            <person name="Yang Y."/>
            <person name="Xiong H."/>
            <person name="Wang M."/>
            <person name="Zhang Z."/>
            <person name="Wang Z."/>
            <person name="Wu H."/>
            <person name="Ma T."/>
            <person name="Liu J."/>
            <person name="Xi Z."/>
        </authorList>
    </citation>
    <scope>NUCLEOTIDE SEQUENCE [LARGE SCALE GENOMIC DNA]</scope>
    <source>
        <strain evidence="5">J267</strain>
        <tissue evidence="5">Leaf</tissue>
    </source>
</reference>
<dbReference type="OrthoDB" id="1877779at2759"/>
<evidence type="ECO:0000256" key="3">
    <source>
        <dbReference type="ARBA" id="ARBA00023002"/>
    </source>
</evidence>
<dbReference type="InterPro" id="IPR002401">
    <property type="entry name" value="Cyt_P450_E_grp-I"/>
</dbReference>
<gene>
    <name evidence="5" type="ORF">F0562_012705</name>
</gene>
<dbReference type="AlphaFoldDB" id="A0A5J4ZY54"/>
<keyword evidence="6" id="KW-1185">Reference proteome</keyword>
<dbReference type="PANTHER" id="PTHR47950:SF6">
    <property type="entry name" value="CYTOCHROME P450"/>
    <property type="match status" value="1"/>
</dbReference>